<evidence type="ECO:0000313" key="1">
    <source>
        <dbReference type="EMBL" id="OBS08989.1"/>
    </source>
</evidence>
<name>A0A1A6C356_9GAMM</name>
<keyword evidence="2" id="KW-1185">Reference proteome</keyword>
<accession>A0A1A6C356</accession>
<dbReference type="EMBL" id="JQSG02000004">
    <property type="protein sequence ID" value="OBS08989.1"/>
    <property type="molecule type" value="Genomic_DNA"/>
</dbReference>
<gene>
    <name evidence="1" type="ORF">Thpro_022106</name>
</gene>
<reference evidence="1 2" key="1">
    <citation type="journal article" date="2014" name="Genome Announc.">
        <title>Draft Genome Sequence of the Iron-Oxidizing, Acidophilic, and Halotolerant 'Thiobacillus prosperus' Type Strain DSM 5130.</title>
        <authorList>
            <person name="Ossandon F.J."/>
            <person name="Cardenas J.P."/>
            <person name="Corbett M."/>
            <person name="Quatrini R."/>
            <person name="Holmes D.S."/>
            <person name="Watkin E."/>
        </authorList>
    </citation>
    <scope>NUCLEOTIDE SEQUENCE [LARGE SCALE GENOMIC DNA]</scope>
    <source>
        <strain evidence="1 2">DSM 5130</strain>
    </source>
</reference>
<proteinExistence type="predicted"/>
<organism evidence="1 2">
    <name type="scientific">Acidihalobacter prosperus</name>
    <dbReference type="NCBI Taxonomy" id="160660"/>
    <lineage>
        <taxon>Bacteria</taxon>
        <taxon>Pseudomonadati</taxon>
        <taxon>Pseudomonadota</taxon>
        <taxon>Gammaproteobacteria</taxon>
        <taxon>Chromatiales</taxon>
        <taxon>Ectothiorhodospiraceae</taxon>
        <taxon>Acidihalobacter</taxon>
    </lineage>
</organism>
<evidence type="ECO:0000313" key="2">
    <source>
        <dbReference type="Proteomes" id="UP000029273"/>
    </source>
</evidence>
<sequence length="45" mass="5410">MRLPPPFESYHEMDGEVVRRYSDRKHGVAWSERQDELMGKLSEFL</sequence>
<protein>
    <submittedName>
        <fullName evidence="1">Uncharacterized protein</fullName>
    </submittedName>
</protein>
<dbReference type="Proteomes" id="UP000029273">
    <property type="component" value="Unassembled WGS sequence"/>
</dbReference>
<comment type="caution">
    <text evidence="1">The sequence shown here is derived from an EMBL/GenBank/DDBJ whole genome shotgun (WGS) entry which is preliminary data.</text>
</comment>
<dbReference type="AlphaFoldDB" id="A0A1A6C356"/>